<dbReference type="Gene3D" id="2.60.120.260">
    <property type="entry name" value="Galactose-binding domain-like"/>
    <property type="match status" value="1"/>
</dbReference>
<evidence type="ECO:0000256" key="1">
    <source>
        <dbReference type="ARBA" id="ARBA00007401"/>
    </source>
</evidence>
<comment type="caution">
    <text evidence="8">The sequence shown here is derived from an EMBL/GenBank/DDBJ whole genome shotgun (WGS) entry which is preliminary data.</text>
</comment>
<dbReference type="OrthoDB" id="9762066at2"/>
<proteinExistence type="inferred from homology"/>
<dbReference type="InterPro" id="IPR006101">
    <property type="entry name" value="Glyco_hydro_2"/>
</dbReference>
<dbReference type="InterPro" id="IPR036156">
    <property type="entry name" value="Beta-gal/glucu_dom_sf"/>
</dbReference>
<dbReference type="AlphaFoldDB" id="A0A3E3I995"/>
<dbReference type="InterPro" id="IPR051913">
    <property type="entry name" value="GH2_Domain-Containing"/>
</dbReference>
<dbReference type="EMBL" id="QVLU01000037">
    <property type="protein sequence ID" value="RGE64745.1"/>
    <property type="molecule type" value="Genomic_DNA"/>
</dbReference>
<dbReference type="GO" id="GO:0004553">
    <property type="term" value="F:hydrolase activity, hydrolyzing O-glycosyl compounds"/>
    <property type="evidence" value="ECO:0007669"/>
    <property type="project" value="InterPro"/>
</dbReference>
<evidence type="ECO:0000259" key="7">
    <source>
        <dbReference type="Pfam" id="PF18565"/>
    </source>
</evidence>
<dbReference type="InterPro" id="IPR013783">
    <property type="entry name" value="Ig-like_fold"/>
</dbReference>
<dbReference type="GO" id="GO:0005975">
    <property type="term" value="P:carbohydrate metabolic process"/>
    <property type="evidence" value="ECO:0007669"/>
    <property type="project" value="InterPro"/>
</dbReference>
<dbReference type="Gene3D" id="3.20.20.80">
    <property type="entry name" value="Glycosidases"/>
    <property type="match status" value="1"/>
</dbReference>
<evidence type="ECO:0000259" key="5">
    <source>
        <dbReference type="Pfam" id="PF02836"/>
    </source>
</evidence>
<comment type="similarity">
    <text evidence="1">Belongs to the glycosyl hydrolase 2 family.</text>
</comment>
<accession>A0A3E3I995</accession>
<dbReference type="EMBL" id="QVLV01000003">
    <property type="protein sequence ID" value="RGE63634.1"/>
    <property type="molecule type" value="Genomic_DNA"/>
</dbReference>
<dbReference type="InterPro" id="IPR008979">
    <property type="entry name" value="Galactose-bd-like_sf"/>
</dbReference>
<dbReference type="PANTHER" id="PTHR42732:SF1">
    <property type="entry name" value="BETA-MANNOSIDASE"/>
    <property type="match status" value="1"/>
</dbReference>
<evidence type="ECO:0000313" key="8">
    <source>
        <dbReference type="EMBL" id="RGE63634.1"/>
    </source>
</evidence>
<feature type="domain" description="Glycoside hydrolase family 2" evidence="7">
    <location>
        <begin position="685"/>
        <end position="775"/>
    </location>
</feature>
<dbReference type="Pfam" id="PF02836">
    <property type="entry name" value="Glyco_hydro_2_C"/>
    <property type="match status" value="1"/>
</dbReference>
<evidence type="ECO:0000259" key="6">
    <source>
        <dbReference type="Pfam" id="PF16355"/>
    </source>
</evidence>
<dbReference type="SUPFAM" id="SSF51445">
    <property type="entry name" value="(Trans)glycosidases"/>
    <property type="match status" value="1"/>
</dbReference>
<dbReference type="Proteomes" id="UP000260812">
    <property type="component" value="Unassembled WGS sequence"/>
</dbReference>
<dbReference type="InterPro" id="IPR006103">
    <property type="entry name" value="Glyco_hydro_2_cat"/>
</dbReference>
<dbReference type="GeneID" id="97986587"/>
<organism evidence="8 10">
    <name type="scientific">Eisenbergiella massiliensis</name>
    <dbReference type="NCBI Taxonomy" id="1720294"/>
    <lineage>
        <taxon>Bacteria</taxon>
        <taxon>Bacillati</taxon>
        <taxon>Bacillota</taxon>
        <taxon>Clostridia</taxon>
        <taxon>Lachnospirales</taxon>
        <taxon>Lachnospiraceae</taxon>
        <taxon>Eisenbergiella</taxon>
    </lineage>
</organism>
<evidence type="ECO:0000313" key="10">
    <source>
        <dbReference type="Proteomes" id="UP000260812"/>
    </source>
</evidence>
<dbReference type="InterPro" id="IPR017853">
    <property type="entry name" value="GH"/>
</dbReference>
<dbReference type="Gene3D" id="2.60.40.10">
    <property type="entry name" value="Immunoglobulins"/>
    <property type="match status" value="3"/>
</dbReference>
<dbReference type="InterPro" id="IPR040605">
    <property type="entry name" value="Glyco_hydro2_dom5"/>
</dbReference>
<evidence type="ECO:0000256" key="2">
    <source>
        <dbReference type="ARBA" id="ARBA00022801"/>
    </source>
</evidence>
<protein>
    <submittedName>
        <fullName evidence="8">Glycoside hydrolase family 2</fullName>
    </submittedName>
</protein>
<evidence type="ECO:0000259" key="4">
    <source>
        <dbReference type="Pfam" id="PF00703"/>
    </source>
</evidence>
<name>A0A3E3I995_9FIRM</name>
<evidence type="ECO:0000313" key="11">
    <source>
        <dbReference type="Proteomes" id="UP000261166"/>
    </source>
</evidence>
<feature type="domain" description="Glycoside hydrolase family 2 catalytic" evidence="5">
    <location>
        <begin position="247"/>
        <end position="394"/>
    </location>
</feature>
<evidence type="ECO:0000313" key="9">
    <source>
        <dbReference type="EMBL" id="RGE64745.1"/>
    </source>
</evidence>
<dbReference type="PRINTS" id="PR00132">
    <property type="entry name" value="GLHYDRLASE2"/>
</dbReference>
<dbReference type="SUPFAM" id="SSF49785">
    <property type="entry name" value="Galactose-binding domain-like"/>
    <property type="match status" value="1"/>
</dbReference>
<evidence type="ECO:0000256" key="3">
    <source>
        <dbReference type="ARBA" id="ARBA00023295"/>
    </source>
</evidence>
<dbReference type="Pfam" id="PF00703">
    <property type="entry name" value="Glyco_hydro_2"/>
    <property type="match status" value="1"/>
</dbReference>
<dbReference type="Proteomes" id="UP000261166">
    <property type="component" value="Unassembled WGS sequence"/>
</dbReference>
<dbReference type="Pfam" id="PF16355">
    <property type="entry name" value="DUF4982"/>
    <property type="match status" value="1"/>
</dbReference>
<feature type="domain" description="Glycoside hydrolase family 2 immunoglobulin-like beta-sandwich" evidence="4">
    <location>
        <begin position="174"/>
        <end position="238"/>
    </location>
</feature>
<sequence length="785" mass="86719">MKKESFNKDWLFVSKKSEIKKRVTLPHDAMQGEERRADCESGSAGAYYPGGVYEYEKHFTAPEQWAQQHIVFEFEGVYKNARVYINGKEAGGAAYGYIPFFVCADGLLGYGEDNVIKVTADNSRLPDSRWYTGAGIYRPIWLHTGGKTYIEPEGIRIKTLDYRPARIQAEVLASGGEAEIEILDQGKVIAAASGKRAEMTLPDAVLWSEDTPYLYTCRVTLKENGKTVDTAETAFGVRKIEWGSRGLFINGKETLLRGGCLHHDNGILGAAAYKESEWRRVRLLKEAGYNAIRSSHNPASRAMLEACDALGVYMLDETWDMWYSKKSRYDYAEDFEANYKYDLRAMVERDYNHPCVIMYSIGNEVSEPAFEKGRKLAGEMVDYVHTLDDSRPVTGGINLMIIAKSSKGKGIYKEDGSGADTAGNEKKMQGMSSTMFNMITSMVGSSMNKAANSKTADAVTSPVLDTLDIAGYNYASGRYPLEGAAHPERVIFGSETFPQDIYKNWEMVRKYPYLIGDFMWTAWDYLGEAGIGAWAYTPDGKGFNKPYPWLLADVGTFDILGNPNGELFWAQAVWGCLKNPAIAVQPVNHDRKPAKGAWRGTNAIPCWSFQGCEGRKAVVEVYTQGAAAELFLNGKSLGKKKTKECRAVFQTKYAPGRLEAAAYDRDGKETGRSVLQSADGRIGISLMAEKNPVKAGELVYVDVALTDQNGNLEGNADCRLKAEVRGAELMAFGSANPRTEERFDSGSYSTYYGKALLAVRAAEKGSIYVKVSGEAGTAEITIKAE</sequence>
<gene>
    <name evidence="9" type="ORF">DWY69_26535</name>
    <name evidence="8" type="ORF">DXC51_06765</name>
</gene>
<dbReference type="InterPro" id="IPR032311">
    <property type="entry name" value="DUF4982"/>
</dbReference>
<keyword evidence="2 8" id="KW-0378">Hydrolase</keyword>
<dbReference type="SUPFAM" id="SSF49303">
    <property type="entry name" value="beta-Galactosidase/glucuronidase domain"/>
    <property type="match status" value="1"/>
</dbReference>
<dbReference type="PANTHER" id="PTHR42732">
    <property type="entry name" value="BETA-GALACTOSIDASE"/>
    <property type="match status" value="1"/>
</dbReference>
<feature type="domain" description="DUF4982" evidence="6">
    <location>
        <begin position="614"/>
        <end position="670"/>
    </location>
</feature>
<reference evidence="8 11" key="1">
    <citation type="submission" date="2018-08" db="EMBL/GenBank/DDBJ databases">
        <title>A genome reference for cultivated species of the human gut microbiota.</title>
        <authorList>
            <person name="Zou Y."/>
            <person name="Xue W."/>
            <person name="Luo G."/>
        </authorList>
    </citation>
    <scope>NUCLEOTIDE SEQUENCE [LARGE SCALE GENOMIC DNA]</scope>
    <source>
        <strain evidence="9 11">AF26-4BH</strain>
        <strain evidence="8">TF05-5AC</strain>
    </source>
</reference>
<keyword evidence="10" id="KW-1185">Reference proteome</keyword>
<dbReference type="Pfam" id="PF18565">
    <property type="entry name" value="Glyco_hydro2_C5"/>
    <property type="match status" value="1"/>
</dbReference>
<dbReference type="RefSeq" id="WP_025488725.1">
    <property type="nucleotide sequence ID" value="NZ_CALBAU010000297.1"/>
</dbReference>
<keyword evidence="3" id="KW-0326">Glycosidase</keyword>
<dbReference type="InterPro" id="IPR006102">
    <property type="entry name" value="Ig-like_GH2"/>
</dbReference>